<keyword evidence="3" id="KW-1185">Reference proteome</keyword>
<proteinExistence type="predicted"/>
<feature type="compositionally biased region" description="Polar residues" evidence="1">
    <location>
        <begin position="101"/>
        <end position="118"/>
    </location>
</feature>
<protein>
    <submittedName>
        <fullName evidence="2">Uncharacterized protein</fullName>
    </submittedName>
</protein>
<feature type="region of interest" description="Disordered" evidence="1">
    <location>
        <begin position="253"/>
        <end position="276"/>
    </location>
</feature>
<dbReference type="EMBL" id="BTSX01000006">
    <property type="protein sequence ID" value="GMT04957.1"/>
    <property type="molecule type" value="Genomic_DNA"/>
</dbReference>
<reference evidence="2" key="1">
    <citation type="submission" date="2023-10" db="EMBL/GenBank/DDBJ databases">
        <title>Genome assembly of Pristionchus species.</title>
        <authorList>
            <person name="Yoshida K."/>
            <person name="Sommer R.J."/>
        </authorList>
    </citation>
    <scope>NUCLEOTIDE SEQUENCE</scope>
    <source>
        <strain evidence="2">RS0144</strain>
    </source>
</reference>
<feature type="compositionally biased region" description="Low complexity" evidence="1">
    <location>
        <begin position="80"/>
        <end position="99"/>
    </location>
</feature>
<dbReference type="AlphaFoldDB" id="A0AAV5UDK3"/>
<comment type="caution">
    <text evidence="2">The sequence shown here is derived from an EMBL/GenBank/DDBJ whole genome shotgun (WGS) entry which is preliminary data.</text>
</comment>
<gene>
    <name evidence="2" type="ORF">PENTCL1PPCAC_27131</name>
</gene>
<sequence length="395" mass="45031">MSSQCSGRKRRRCPDHLRGNFTSFFWDAHADLVREMMSRDLSFSSNGSFYDYSFSDGEEDQRYCNVKNPSHSLGTGGDSGVASSCSVTSSNSHSSPLYSHIKSTTRGIRRSQSSSTISEVNERQRERRGERRWDRRGKSIETARPPQRNTYASASFHHSRVSAAPSTEGRYNVKKRKIYEECNMSVRTESNVSTRPCCWECFEAKVERERVSAGLPARTAYLPEPVSENHYENISLYSSDGRVNRSLRCQMETPLGPAIPPPHPRRTTDQREESTQSDTYARLCSIEFSKLHVAESIFSDERLASLQRKIERLLLVKSDIDLSEKSLNEAQFAKAANQVVYRIERRLRAIEAYSQPQFKKITADLISLLASAEKKQKSKMDTFKRGFARAVKVIF</sequence>
<organism evidence="2 3">
    <name type="scientific">Pristionchus entomophagus</name>
    <dbReference type="NCBI Taxonomy" id="358040"/>
    <lineage>
        <taxon>Eukaryota</taxon>
        <taxon>Metazoa</taxon>
        <taxon>Ecdysozoa</taxon>
        <taxon>Nematoda</taxon>
        <taxon>Chromadorea</taxon>
        <taxon>Rhabditida</taxon>
        <taxon>Rhabditina</taxon>
        <taxon>Diplogasteromorpha</taxon>
        <taxon>Diplogasteroidea</taxon>
        <taxon>Neodiplogasteridae</taxon>
        <taxon>Pristionchus</taxon>
    </lineage>
</organism>
<name>A0AAV5UDK3_9BILA</name>
<feature type="compositionally biased region" description="Basic and acidic residues" evidence="1">
    <location>
        <begin position="120"/>
        <end position="141"/>
    </location>
</feature>
<evidence type="ECO:0000256" key="1">
    <source>
        <dbReference type="SAM" id="MobiDB-lite"/>
    </source>
</evidence>
<dbReference type="Proteomes" id="UP001432027">
    <property type="component" value="Unassembled WGS sequence"/>
</dbReference>
<evidence type="ECO:0000313" key="3">
    <source>
        <dbReference type="Proteomes" id="UP001432027"/>
    </source>
</evidence>
<evidence type="ECO:0000313" key="2">
    <source>
        <dbReference type="EMBL" id="GMT04957.1"/>
    </source>
</evidence>
<accession>A0AAV5UDK3</accession>
<feature type="region of interest" description="Disordered" evidence="1">
    <location>
        <begin position="74"/>
        <end position="169"/>
    </location>
</feature>